<keyword evidence="2" id="KW-1185">Reference proteome</keyword>
<accession>A0A380JC39</accession>
<keyword evidence="1" id="KW-0413">Isomerase</keyword>
<protein>
    <submittedName>
        <fullName evidence="1">Ribose/galactose Isomerase</fullName>
    </submittedName>
</protein>
<dbReference type="Proteomes" id="UP000254082">
    <property type="component" value="Unassembled WGS sequence"/>
</dbReference>
<name>A0A380JC39_STRDO</name>
<reference evidence="1 2" key="1">
    <citation type="submission" date="2018-06" db="EMBL/GenBank/DDBJ databases">
        <authorList>
            <consortium name="Pathogen Informatics"/>
            <person name="Doyle S."/>
        </authorList>
    </citation>
    <scope>NUCLEOTIDE SEQUENCE [LARGE SCALE GENOMIC DNA]</scope>
    <source>
        <strain evidence="2">NCTC 11391</strain>
    </source>
</reference>
<evidence type="ECO:0000313" key="2">
    <source>
        <dbReference type="Proteomes" id="UP000254082"/>
    </source>
</evidence>
<dbReference type="AlphaFoldDB" id="A0A380JC39"/>
<dbReference type="GO" id="GO:0016853">
    <property type="term" value="F:isomerase activity"/>
    <property type="evidence" value="ECO:0007669"/>
    <property type="project" value="UniProtKB-KW"/>
</dbReference>
<gene>
    <name evidence="1" type="ORF">NCTC11391_00349</name>
</gene>
<dbReference type="EMBL" id="UHFA01000002">
    <property type="protein sequence ID" value="SUN35369.1"/>
    <property type="molecule type" value="Genomic_DNA"/>
</dbReference>
<sequence length="31" mass="3496">MKIGVIQASTRAKLNDLLYETTKKAAKALYR</sequence>
<proteinExistence type="predicted"/>
<organism evidence="1 2">
    <name type="scientific">Streptococcus downei MFe28</name>
    <dbReference type="NCBI Taxonomy" id="764290"/>
    <lineage>
        <taxon>Bacteria</taxon>
        <taxon>Bacillati</taxon>
        <taxon>Bacillota</taxon>
        <taxon>Bacilli</taxon>
        <taxon>Lactobacillales</taxon>
        <taxon>Streptococcaceae</taxon>
        <taxon>Streptococcus</taxon>
    </lineage>
</organism>
<evidence type="ECO:0000313" key="1">
    <source>
        <dbReference type="EMBL" id="SUN35369.1"/>
    </source>
</evidence>